<evidence type="ECO:0000313" key="1">
    <source>
        <dbReference type="EMBL" id="KEQ70266.1"/>
    </source>
</evidence>
<dbReference type="SUPFAM" id="SSF81383">
    <property type="entry name" value="F-box domain"/>
    <property type="match status" value="1"/>
</dbReference>
<reference evidence="1 2" key="1">
    <citation type="journal article" date="2014" name="BMC Genomics">
        <title>Genome sequencing of four Aureobasidium pullulans varieties: biotechnological potential, stress tolerance, and description of new species.</title>
        <authorList>
            <person name="Gostin Ar C."/>
            <person name="Ohm R.A."/>
            <person name="Kogej T."/>
            <person name="Sonjak S."/>
            <person name="Turk M."/>
            <person name="Zajc J."/>
            <person name="Zalar P."/>
            <person name="Grube M."/>
            <person name="Sun H."/>
            <person name="Han J."/>
            <person name="Sharma A."/>
            <person name="Chiniquy J."/>
            <person name="Ngan C.Y."/>
            <person name="Lipzen A."/>
            <person name="Barry K."/>
            <person name="Grigoriev I.V."/>
            <person name="Gunde-Cimerman N."/>
        </authorList>
    </citation>
    <scope>NUCLEOTIDE SEQUENCE [LARGE SCALE GENOMIC DNA]</scope>
    <source>
        <strain evidence="1 2">CBS 147.97</strain>
    </source>
</reference>
<protein>
    <recommendedName>
        <fullName evidence="3">F-box domain-containing protein</fullName>
    </recommendedName>
</protein>
<dbReference type="Proteomes" id="UP000027730">
    <property type="component" value="Unassembled WGS sequence"/>
</dbReference>
<gene>
    <name evidence="1" type="ORF">M436DRAFT_66662</name>
</gene>
<accession>A0A074X6N8</accession>
<dbReference type="HOGENOM" id="CLU_523699_0_0_1"/>
<dbReference type="InterPro" id="IPR032675">
    <property type="entry name" value="LRR_dom_sf"/>
</dbReference>
<keyword evidence="2" id="KW-1185">Reference proteome</keyword>
<dbReference type="Gene3D" id="3.80.10.10">
    <property type="entry name" value="Ribonuclease Inhibitor"/>
    <property type="match status" value="1"/>
</dbReference>
<proteinExistence type="predicted"/>
<evidence type="ECO:0000313" key="2">
    <source>
        <dbReference type="Proteomes" id="UP000027730"/>
    </source>
</evidence>
<dbReference type="OrthoDB" id="2349122at2759"/>
<sequence>MALSAQRQGGPSFDALPAELKQEVFSYFNRDKRSLFAVIQVNKAWYHGCIGTLWHSSTQKRLGSVTPERRQHYANMIYRWDLNGWKYSSKCFDGLEFPMLKDLSFEGGVLSNVQLRRCMQVGLHTLRVINYQLDATILELAAKYCTQLRAFSVTAVAPDSTTSDQFMVLLKSFPALRSLRLHLVAGSIMNRVFEWGGDDICQLEELSWTQNWESQMDFALRNEFLKRCTRLRKICLELRGTLVTHALIILSSLPLLEVLHIDAWLSDDQFQQRFVSGNPVAHPFPIIKDLSVCGNVSTIKPLLSSLPQTLITLNLGIEDNSDSILPTISRLSNLVRLKLEFESDRRLSPIDLGYISQLSKLRKCHIEWESLLPRPRGPNSPSDCPWLTDEYFKGWISKLPLLQDLFLGLDGATVTQISLQYLADSCPSLSRCCLLWEHDLNTWTNLKAPLFPNLNILLLGGVRDHGQQESKESLDENGSRDMKVIRSLAPNLEEFLIGQCGSAEQLPHERALVAAFKAGN</sequence>
<dbReference type="GeneID" id="25414084"/>
<evidence type="ECO:0008006" key="3">
    <source>
        <dbReference type="Google" id="ProtNLM"/>
    </source>
</evidence>
<dbReference type="RefSeq" id="XP_013424391.1">
    <property type="nucleotide sequence ID" value="XM_013568937.1"/>
</dbReference>
<dbReference type="AlphaFoldDB" id="A0A074X6N8"/>
<dbReference type="SUPFAM" id="SSF52047">
    <property type="entry name" value="RNI-like"/>
    <property type="match status" value="1"/>
</dbReference>
<organism evidence="1 2">
    <name type="scientific">Aureobasidium namibiae CBS 147.97</name>
    <dbReference type="NCBI Taxonomy" id="1043004"/>
    <lineage>
        <taxon>Eukaryota</taxon>
        <taxon>Fungi</taxon>
        <taxon>Dikarya</taxon>
        <taxon>Ascomycota</taxon>
        <taxon>Pezizomycotina</taxon>
        <taxon>Dothideomycetes</taxon>
        <taxon>Dothideomycetidae</taxon>
        <taxon>Dothideales</taxon>
        <taxon>Saccotheciaceae</taxon>
        <taxon>Aureobasidium</taxon>
    </lineage>
</organism>
<dbReference type="EMBL" id="KL584718">
    <property type="protein sequence ID" value="KEQ70266.1"/>
    <property type="molecule type" value="Genomic_DNA"/>
</dbReference>
<name>A0A074X6N8_9PEZI</name>
<dbReference type="InterPro" id="IPR036047">
    <property type="entry name" value="F-box-like_dom_sf"/>
</dbReference>